<dbReference type="AlphaFoldDB" id="A0A943UZF5"/>
<gene>
    <name evidence="7" type="ORF">KH142_05215</name>
</gene>
<feature type="non-terminal residue" evidence="7">
    <location>
        <position position="1"/>
    </location>
</feature>
<dbReference type="PANTHER" id="PTHR10934:SF2">
    <property type="entry name" value="LARGE RIBOSOMAL SUBUNIT PROTEIN EL18"/>
    <property type="match status" value="1"/>
</dbReference>
<evidence type="ECO:0000256" key="5">
    <source>
        <dbReference type="SAM" id="MobiDB-lite"/>
    </source>
</evidence>
<dbReference type="PANTHER" id="PTHR10934">
    <property type="entry name" value="60S RIBOSOMAL PROTEIN L18"/>
    <property type="match status" value="1"/>
</dbReference>
<evidence type="ECO:0000256" key="3">
    <source>
        <dbReference type="ARBA" id="ARBA00023274"/>
    </source>
</evidence>
<feature type="region of interest" description="Disordered" evidence="5">
    <location>
        <begin position="175"/>
        <end position="220"/>
    </location>
</feature>
<name>A0A943UZF5_9ACTN</name>
<evidence type="ECO:0000313" key="8">
    <source>
        <dbReference type="Proteomes" id="UP000727506"/>
    </source>
</evidence>
<dbReference type="Gene3D" id="3.100.10.10">
    <property type="match status" value="1"/>
</dbReference>
<comment type="caution">
    <text evidence="7">The sequence shown here is derived from an EMBL/GenBank/DDBJ whole genome shotgun (WGS) entry which is preliminary data.</text>
</comment>
<feature type="compositionally biased region" description="Basic residues" evidence="5">
    <location>
        <begin position="79"/>
        <end position="99"/>
    </location>
</feature>
<evidence type="ECO:0000256" key="1">
    <source>
        <dbReference type="ARBA" id="ARBA00006815"/>
    </source>
</evidence>
<protein>
    <recommendedName>
        <fullName evidence="4">50S ribosomal protein L15</fullName>
    </recommendedName>
</protein>
<dbReference type="InterPro" id="IPR036227">
    <property type="entry name" value="Ribosomal_uL15/eL18_sf"/>
</dbReference>
<organism evidence="7 8">
    <name type="scientific">Slackia piriformis</name>
    <dbReference type="NCBI Taxonomy" id="626934"/>
    <lineage>
        <taxon>Bacteria</taxon>
        <taxon>Bacillati</taxon>
        <taxon>Actinomycetota</taxon>
        <taxon>Coriobacteriia</taxon>
        <taxon>Eggerthellales</taxon>
        <taxon>Eggerthellaceae</taxon>
        <taxon>Slackia</taxon>
    </lineage>
</organism>
<comment type="similarity">
    <text evidence="1">Belongs to the eukaryotic ribosomal protein eL18 family.</text>
</comment>
<dbReference type="Pfam" id="PF17135">
    <property type="entry name" value="Ribosomal_L18"/>
    <property type="match status" value="1"/>
</dbReference>
<dbReference type="InterPro" id="IPR021131">
    <property type="entry name" value="Ribosomal_uL15/eL18"/>
</dbReference>
<dbReference type="EMBL" id="JAGZSV010000076">
    <property type="protein sequence ID" value="MBS6940870.1"/>
    <property type="molecule type" value="Genomic_DNA"/>
</dbReference>
<feature type="region of interest" description="Disordered" evidence="5">
    <location>
        <begin position="79"/>
        <end position="100"/>
    </location>
</feature>
<dbReference type="GO" id="GO:0006412">
    <property type="term" value="P:translation"/>
    <property type="evidence" value="ECO:0007669"/>
    <property type="project" value="InterPro"/>
</dbReference>
<dbReference type="GO" id="GO:0003735">
    <property type="term" value="F:structural constituent of ribosome"/>
    <property type="evidence" value="ECO:0007669"/>
    <property type="project" value="InterPro"/>
</dbReference>
<dbReference type="GO" id="GO:0003723">
    <property type="term" value="F:RNA binding"/>
    <property type="evidence" value="ECO:0007669"/>
    <property type="project" value="TreeGrafter"/>
</dbReference>
<dbReference type="SUPFAM" id="SSF52080">
    <property type="entry name" value="Ribosomal proteins L15p and L18e"/>
    <property type="match status" value="1"/>
</dbReference>
<evidence type="ECO:0000256" key="2">
    <source>
        <dbReference type="ARBA" id="ARBA00022980"/>
    </source>
</evidence>
<feature type="domain" description="Large ribosomal subunit protein uL15/eL18" evidence="6">
    <location>
        <begin position="1"/>
        <end position="104"/>
    </location>
</feature>
<evidence type="ECO:0000313" key="7">
    <source>
        <dbReference type="EMBL" id="MBS6940870.1"/>
    </source>
</evidence>
<dbReference type="Proteomes" id="UP000727506">
    <property type="component" value="Unassembled WGS sequence"/>
</dbReference>
<evidence type="ECO:0000259" key="6">
    <source>
        <dbReference type="Pfam" id="PF17135"/>
    </source>
</evidence>
<dbReference type="GO" id="GO:0022625">
    <property type="term" value="C:cytosolic large ribosomal subunit"/>
    <property type="evidence" value="ECO:0007669"/>
    <property type="project" value="TreeGrafter"/>
</dbReference>
<proteinExistence type="inferred from homology"/>
<dbReference type="InterPro" id="IPR000039">
    <property type="entry name" value="Ribosomal_eL18"/>
</dbReference>
<feature type="compositionally biased region" description="Basic and acidic residues" evidence="5">
    <location>
        <begin position="175"/>
        <end position="218"/>
    </location>
</feature>
<keyword evidence="2" id="KW-0689">Ribosomal protein</keyword>
<keyword evidence="3" id="KW-0687">Ribonucleoprotein</keyword>
<sequence length="232" mass="25889">VVVGTITDDNRVLELPKLSIAALRFTHTARARIEAAGGECLTLDQLAMRAPTGSNTILIRGPKNAREAVRHFGFGPHKHKKPFVRSKGRKFEKAHRRRRPEGIRKARRVVDDARDALVVGLRLKRLDAIGRKVGGKQREIDLDGLGLFGLGRPVDFDGGGSLVVGRARTLYHADAEEDARKQQDARKENQRTRNMDAARKDGCRGADKRMGQRIDAFPRTRPRAARALDLLR</sequence>
<evidence type="ECO:0000256" key="4">
    <source>
        <dbReference type="ARBA" id="ARBA00035497"/>
    </source>
</evidence>
<accession>A0A943UZF5</accession>
<reference evidence="7" key="1">
    <citation type="submission" date="2021-02" db="EMBL/GenBank/DDBJ databases">
        <title>Infant gut strain persistence is associated with maternal origin, phylogeny, and functional potential including surface adhesion and iron acquisition.</title>
        <authorList>
            <person name="Lou Y.C."/>
        </authorList>
    </citation>
    <scope>NUCLEOTIDE SEQUENCE</scope>
    <source>
        <strain evidence="7">L2_039_000G1_dasL2_039_000G1_concoct_11</strain>
    </source>
</reference>